<dbReference type="Proteomes" id="UP001232584">
    <property type="component" value="Unassembled WGS sequence"/>
</dbReference>
<comment type="caution">
    <text evidence="1">The sequence shown here is derived from an EMBL/GenBank/DDBJ whole genome shotgun (WGS) entry which is preliminary data.</text>
</comment>
<dbReference type="RefSeq" id="WP_307502837.1">
    <property type="nucleotide sequence ID" value="NZ_BAAACE010000029.1"/>
</dbReference>
<organism evidence="1 2">
    <name type="scientific">Paraclostridium ghonii</name>
    <dbReference type="NCBI Taxonomy" id="29358"/>
    <lineage>
        <taxon>Bacteria</taxon>
        <taxon>Bacillati</taxon>
        <taxon>Bacillota</taxon>
        <taxon>Clostridia</taxon>
        <taxon>Peptostreptococcales</taxon>
        <taxon>Peptostreptococcaceae</taxon>
        <taxon>Paraclostridium</taxon>
    </lineage>
</organism>
<sequence length="152" mass="17268">MFFRRLSIIISITLLIFSSSVITSSALYAKNPDLINKEIVEDLRVIDNEMSLLIKSISSNNLNKNNLQNQIKYINTLINSLNKKASMLPKEEKDVSIAVGSILSFYQLSLLSAEDYLNDFNSEYLVDSISYFSISYYALNSIRDTIIYEAAK</sequence>
<reference evidence="1 2" key="1">
    <citation type="submission" date="2023-07" db="EMBL/GenBank/DDBJ databases">
        <title>Genomic Encyclopedia of Type Strains, Phase IV (KMG-IV): sequencing the most valuable type-strain genomes for metagenomic binning, comparative biology and taxonomic classification.</title>
        <authorList>
            <person name="Goeker M."/>
        </authorList>
    </citation>
    <scope>NUCLEOTIDE SEQUENCE [LARGE SCALE GENOMIC DNA]</scope>
    <source>
        <strain evidence="1 2">DSM 15049</strain>
    </source>
</reference>
<name>A0ABU0MXD7_9FIRM</name>
<gene>
    <name evidence="1" type="ORF">QOZ92_000628</name>
</gene>
<keyword evidence="2" id="KW-1185">Reference proteome</keyword>
<accession>A0ABU0MXD7</accession>
<evidence type="ECO:0000313" key="2">
    <source>
        <dbReference type="Proteomes" id="UP001232584"/>
    </source>
</evidence>
<proteinExistence type="predicted"/>
<dbReference type="EMBL" id="JAUSWG010000002">
    <property type="protein sequence ID" value="MDQ0555515.1"/>
    <property type="molecule type" value="Genomic_DNA"/>
</dbReference>
<evidence type="ECO:0000313" key="1">
    <source>
        <dbReference type="EMBL" id="MDQ0555515.1"/>
    </source>
</evidence>
<protein>
    <submittedName>
        <fullName evidence="1">Site-specific integrase-resolvase</fullName>
    </submittedName>
</protein>